<dbReference type="Proteomes" id="UP001054252">
    <property type="component" value="Unassembled WGS sequence"/>
</dbReference>
<accession>A0AAV5HN94</accession>
<reference evidence="1 2" key="1">
    <citation type="journal article" date="2021" name="Commun. Biol.">
        <title>The genome of Shorea leprosula (Dipterocarpaceae) highlights the ecological relevance of drought in aseasonal tropical rainforests.</title>
        <authorList>
            <person name="Ng K.K.S."/>
            <person name="Kobayashi M.J."/>
            <person name="Fawcett J.A."/>
            <person name="Hatakeyama M."/>
            <person name="Paape T."/>
            <person name="Ng C.H."/>
            <person name="Ang C.C."/>
            <person name="Tnah L.H."/>
            <person name="Lee C.T."/>
            <person name="Nishiyama T."/>
            <person name="Sese J."/>
            <person name="O'Brien M.J."/>
            <person name="Copetti D."/>
            <person name="Mohd Noor M.I."/>
            <person name="Ong R.C."/>
            <person name="Putra M."/>
            <person name="Sireger I.Z."/>
            <person name="Indrioko S."/>
            <person name="Kosugi Y."/>
            <person name="Izuno A."/>
            <person name="Isagi Y."/>
            <person name="Lee S.L."/>
            <person name="Shimizu K.K."/>
        </authorList>
    </citation>
    <scope>NUCLEOTIDE SEQUENCE [LARGE SCALE GENOMIC DNA]</scope>
    <source>
        <strain evidence="1">214</strain>
    </source>
</reference>
<keyword evidence="2" id="KW-1185">Reference proteome</keyword>
<dbReference type="AlphaFoldDB" id="A0AAV5HN94"/>
<organism evidence="1 2">
    <name type="scientific">Rubroshorea leprosula</name>
    <dbReference type="NCBI Taxonomy" id="152421"/>
    <lineage>
        <taxon>Eukaryota</taxon>
        <taxon>Viridiplantae</taxon>
        <taxon>Streptophyta</taxon>
        <taxon>Embryophyta</taxon>
        <taxon>Tracheophyta</taxon>
        <taxon>Spermatophyta</taxon>
        <taxon>Magnoliopsida</taxon>
        <taxon>eudicotyledons</taxon>
        <taxon>Gunneridae</taxon>
        <taxon>Pentapetalae</taxon>
        <taxon>rosids</taxon>
        <taxon>malvids</taxon>
        <taxon>Malvales</taxon>
        <taxon>Dipterocarpaceae</taxon>
        <taxon>Rubroshorea</taxon>
    </lineage>
</organism>
<comment type="caution">
    <text evidence="1">The sequence shown here is derived from an EMBL/GenBank/DDBJ whole genome shotgun (WGS) entry which is preliminary data.</text>
</comment>
<proteinExistence type="predicted"/>
<evidence type="ECO:0000313" key="2">
    <source>
        <dbReference type="Proteomes" id="UP001054252"/>
    </source>
</evidence>
<protein>
    <submittedName>
        <fullName evidence="1">Uncharacterized protein</fullName>
    </submittedName>
</protein>
<gene>
    <name evidence="1" type="ORF">SLEP1_g1665</name>
</gene>
<sequence>MHPRHGKMALFQHDMLGSDVDDDELVVGIEKMNHIYVDFETFNCAASKQIEKGKQKVIEVSKGKKNLNPFSNSTNANQASNGIIIRDVEGEGPTFVANFDLENSDFDFSDRDTEYVNSSDPGSDYSDNSIEDLDSFVNDDALRTASSDLYYDPNYEIPHFEVGMVFENAIQFKEAIAKYSVKKGCNRH</sequence>
<dbReference type="EMBL" id="BPVZ01000002">
    <property type="protein sequence ID" value="GKU87227.1"/>
    <property type="molecule type" value="Genomic_DNA"/>
</dbReference>
<evidence type="ECO:0000313" key="1">
    <source>
        <dbReference type="EMBL" id="GKU87227.1"/>
    </source>
</evidence>
<name>A0AAV5HN94_9ROSI</name>